<dbReference type="Pfam" id="PF16028">
    <property type="entry name" value="SLC3A2_N"/>
    <property type="match status" value="1"/>
</dbReference>
<dbReference type="Gene3D" id="2.60.40.1180">
    <property type="entry name" value="Golgi alpha-mannosidase II"/>
    <property type="match status" value="1"/>
</dbReference>
<dbReference type="PANTHER" id="PTHR10357">
    <property type="entry name" value="ALPHA-AMYLASE FAMILY MEMBER"/>
    <property type="match status" value="1"/>
</dbReference>
<gene>
    <name evidence="9" type="ORF">Cfor_11354</name>
</gene>
<reference evidence="10" key="1">
    <citation type="submission" date="2020-01" db="EMBL/GenBank/DDBJ databases">
        <title>Draft genome sequence of the Termite Coptotermes fromosanus.</title>
        <authorList>
            <person name="Itakura S."/>
            <person name="Yosikawa Y."/>
            <person name="Umezawa K."/>
        </authorList>
    </citation>
    <scope>NUCLEOTIDE SEQUENCE [LARGE SCALE GENOMIC DNA]</scope>
</reference>
<dbReference type="GO" id="GO:0005975">
    <property type="term" value="P:carbohydrate metabolic process"/>
    <property type="evidence" value="ECO:0007669"/>
    <property type="project" value="InterPro"/>
</dbReference>
<evidence type="ECO:0000256" key="6">
    <source>
        <dbReference type="SAM" id="MobiDB-lite"/>
    </source>
</evidence>
<organism evidence="9 10">
    <name type="scientific">Coptotermes formosanus</name>
    <name type="common">Formosan subterranean termite</name>
    <dbReference type="NCBI Taxonomy" id="36987"/>
    <lineage>
        <taxon>Eukaryota</taxon>
        <taxon>Metazoa</taxon>
        <taxon>Ecdysozoa</taxon>
        <taxon>Arthropoda</taxon>
        <taxon>Hexapoda</taxon>
        <taxon>Insecta</taxon>
        <taxon>Pterygota</taxon>
        <taxon>Neoptera</taxon>
        <taxon>Polyneoptera</taxon>
        <taxon>Dictyoptera</taxon>
        <taxon>Blattodea</taxon>
        <taxon>Blattoidea</taxon>
        <taxon>Termitoidae</taxon>
        <taxon>Rhinotermitidae</taxon>
        <taxon>Coptotermes</taxon>
    </lineage>
</organism>
<comment type="caution">
    <text evidence="9">The sequence shown here is derived from an EMBL/GenBank/DDBJ whole genome shotgun (WGS) entry which is preliminary data.</text>
</comment>
<keyword evidence="5" id="KW-0326">Glycosidase</keyword>
<dbReference type="Gene3D" id="3.20.20.80">
    <property type="entry name" value="Glycosidases"/>
    <property type="match status" value="1"/>
</dbReference>
<keyword evidence="4" id="KW-0325">Glycoprotein</keyword>
<evidence type="ECO:0000259" key="8">
    <source>
        <dbReference type="SMART" id="SM00642"/>
    </source>
</evidence>
<dbReference type="EC" id="3.2.1.20" evidence="3"/>
<dbReference type="Gene3D" id="3.90.400.10">
    <property type="entry name" value="Oligo-1,6-glucosidase, Domain 2"/>
    <property type="match status" value="1"/>
</dbReference>
<dbReference type="SUPFAM" id="SSF51445">
    <property type="entry name" value="(Trans)glycosidases"/>
    <property type="match status" value="1"/>
</dbReference>
<dbReference type="InParanoid" id="A0A6L2P889"/>
<dbReference type="GO" id="GO:0004558">
    <property type="term" value="F:alpha-1,4-glucosidase activity"/>
    <property type="evidence" value="ECO:0007669"/>
    <property type="project" value="UniProtKB-EC"/>
</dbReference>
<feature type="transmembrane region" description="Helical" evidence="7">
    <location>
        <begin position="44"/>
        <end position="66"/>
    </location>
</feature>
<keyword evidence="7" id="KW-0472">Membrane</keyword>
<dbReference type="InterPro" id="IPR031984">
    <property type="entry name" value="SLC3A2_N"/>
</dbReference>
<dbReference type="InterPro" id="IPR006047">
    <property type="entry name" value="GH13_cat_dom"/>
</dbReference>
<dbReference type="InterPro" id="IPR045857">
    <property type="entry name" value="O16G_dom_2"/>
</dbReference>
<evidence type="ECO:0000313" key="10">
    <source>
        <dbReference type="Proteomes" id="UP000502823"/>
    </source>
</evidence>
<keyword evidence="7" id="KW-0812">Transmembrane</keyword>
<keyword evidence="10" id="KW-1185">Reference proteome</keyword>
<dbReference type="FunFam" id="3.90.400.10:FF:000001">
    <property type="entry name" value="Maltase A3, isoform A"/>
    <property type="match status" value="1"/>
</dbReference>
<dbReference type="AlphaFoldDB" id="A0A6L2P889"/>
<dbReference type="Proteomes" id="UP000502823">
    <property type="component" value="Unassembled WGS sequence"/>
</dbReference>
<evidence type="ECO:0000256" key="7">
    <source>
        <dbReference type="SAM" id="Phobius"/>
    </source>
</evidence>
<name>A0A6L2P889_COPFO</name>
<evidence type="ECO:0000256" key="1">
    <source>
        <dbReference type="ARBA" id="ARBA00001657"/>
    </source>
</evidence>
<proteinExistence type="inferred from homology"/>
<comment type="similarity">
    <text evidence="2">Belongs to the glycosyl hydrolase 13 family.</text>
</comment>
<feature type="region of interest" description="Disordered" evidence="6">
    <location>
        <begin position="460"/>
        <end position="483"/>
    </location>
</feature>
<dbReference type="OrthoDB" id="1740265at2759"/>
<protein>
    <recommendedName>
        <fullName evidence="3">alpha-glucosidase</fullName>
        <ecNumber evidence="3">3.2.1.20</ecNumber>
    </recommendedName>
</protein>
<dbReference type="InterPro" id="IPR017853">
    <property type="entry name" value="GH"/>
</dbReference>
<dbReference type="SMART" id="SM00642">
    <property type="entry name" value="Aamy"/>
    <property type="match status" value="1"/>
</dbReference>
<evidence type="ECO:0000256" key="5">
    <source>
        <dbReference type="ARBA" id="ARBA00023295"/>
    </source>
</evidence>
<evidence type="ECO:0000256" key="3">
    <source>
        <dbReference type="ARBA" id="ARBA00012741"/>
    </source>
</evidence>
<evidence type="ECO:0000256" key="2">
    <source>
        <dbReference type="ARBA" id="ARBA00008061"/>
    </source>
</evidence>
<dbReference type="Pfam" id="PF00128">
    <property type="entry name" value="Alpha-amylase"/>
    <property type="match status" value="1"/>
</dbReference>
<evidence type="ECO:0000313" key="9">
    <source>
        <dbReference type="EMBL" id="GFG28453.1"/>
    </source>
</evidence>
<dbReference type="PANTHER" id="PTHR10357:SF179">
    <property type="entry name" value="NEUTRAL AND BASIC AMINO ACID TRANSPORT PROTEIN RBAT"/>
    <property type="match status" value="1"/>
</dbReference>
<evidence type="ECO:0000256" key="4">
    <source>
        <dbReference type="ARBA" id="ARBA00023180"/>
    </source>
</evidence>
<sequence>MPRSEETKLLIPKDEELAPHQWVGMPIQQLLDYSNDPFWVRLRYFCFIFFWSAFSMLCTSVIVLIFTAPRCQTIEWWQEGPMYGVFAHDFRNDNTSDTNGLSGIEYKLDYIADLGAKTIWLSPIYKSPMKVFGYDIEDFKDVDESLGSLQDFKDLVQAIRARGLKLVMDLVPNHSSDQHMWFLKSVAKENPFTDYYVWAPAKGYEDGKPIPPNNWLSVLGGSAWEWNEVRKEFYLHQFAKEQPDLNFRNPAVVEEMLDVMRFWLEVGLDGFCVDAMPHLFEDEELRDEPIVNGTALQQGNYRGLEHVHTYNLPEALGVMAKFRNTLDAYSQQTDKVRRLMIAEVFDSVEKTMEYYGGDKQPLADFPFNFYLMTNIGRESSAHDIKNTIEQWMSNLPESKWANWVLGNHDHGWVASQLGGDLVECLNMILLMLPGTAVTYSGEELGMENAPVIWGMVGESATPERSHNKNSDDRGTPFQTSQKPNYLDNYKALVRARHDTSVMYGALNMRVLSDSVFAFTRSQVKSKSYVVAVNWSNISVTVDLGEFCDIPEVADIYVTSVNFSGGSSKTIKTTSIALQAREGVVVTYIPETRD</sequence>
<feature type="domain" description="Glycosyl hydrolase family 13 catalytic" evidence="8">
    <location>
        <begin position="84"/>
        <end position="496"/>
    </location>
</feature>
<keyword evidence="7" id="KW-1133">Transmembrane helix</keyword>
<comment type="catalytic activity">
    <reaction evidence="1">
        <text>Hydrolysis of terminal, non-reducing (1-&gt;4)-linked alpha-D-glucose residues with release of alpha-D-glucose.</text>
        <dbReference type="EC" id="3.2.1.20"/>
    </reaction>
</comment>
<dbReference type="EMBL" id="BLKM01006623">
    <property type="protein sequence ID" value="GFG28453.1"/>
    <property type="molecule type" value="Genomic_DNA"/>
</dbReference>
<feature type="compositionally biased region" description="Basic and acidic residues" evidence="6">
    <location>
        <begin position="461"/>
        <end position="474"/>
    </location>
</feature>
<keyword evidence="5" id="KW-0378">Hydrolase</keyword>
<dbReference type="InterPro" id="IPR013780">
    <property type="entry name" value="Glyco_hydro_b"/>
</dbReference>
<accession>A0A6L2P889</accession>